<dbReference type="Proteomes" id="UP001501455">
    <property type="component" value="Unassembled WGS sequence"/>
</dbReference>
<comment type="caution">
    <text evidence="2">The sequence shown here is derived from an EMBL/GenBank/DDBJ whole genome shotgun (WGS) entry which is preliminary data.</text>
</comment>
<dbReference type="Gene3D" id="2.30.130.10">
    <property type="entry name" value="PUA domain"/>
    <property type="match status" value="1"/>
</dbReference>
<protein>
    <recommendedName>
        <fullName evidence="1">tRNA pseudouridine synthase II TruB subfamily 2 C-terminal domain-containing protein</fullName>
    </recommendedName>
</protein>
<dbReference type="InterPro" id="IPR015225">
    <property type="entry name" value="tRNA_psdUridine_synth_fam2_C"/>
</dbReference>
<gene>
    <name evidence="2" type="ORF">GCM10019016_001550</name>
</gene>
<organism evidence="2 3">
    <name type="scientific">Streptomyces prasinosporus</name>
    <dbReference type="NCBI Taxonomy" id="68256"/>
    <lineage>
        <taxon>Bacteria</taxon>
        <taxon>Bacillati</taxon>
        <taxon>Actinomycetota</taxon>
        <taxon>Actinomycetes</taxon>
        <taxon>Kitasatosporales</taxon>
        <taxon>Streptomycetaceae</taxon>
        <taxon>Streptomyces</taxon>
        <taxon>Streptomyces albogriseolus group</taxon>
    </lineage>
</organism>
<reference evidence="3" key="1">
    <citation type="journal article" date="2019" name="Int. J. Syst. Evol. Microbiol.">
        <title>The Global Catalogue of Microorganisms (GCM) 10K type strain sequencing project: providing services to taxonomists for standard genome sequencing and annotation.</title>
        <authorList>
            <consortium name="The Broad Institute Genomics Platform"/>
            <consortium name="The Broad Institute Genome Sequencing Center for Infectious Disease"/>
            <person name="Wu L."/>
            <person name="Ma J."/>
        </authorList>
    </citation>
    <scope>NUCLEOTIDE SEQUENCE [LARGE SCALE GENOMIC DNA]</scope>
    <source>
        <strain evidence="3">JCM 4816</strain>
    </source>
</reference>
<sequence length="39" mass="4152">MPEEYAGRGPVAVFGPGERFLALVEEQRGKAKSVAVFAS</sequence>
<keyword evidence="3" id="KW-1185">Reference proteome</keyword>
<dbReference type="Pfam" id="PF09142">
    <property type="entry name" value="TruB_C"/>
    <property type="match status" value="1"/>
</dbReference>
<evidence type="ECO:0000313" key="3">
    <source>
        <dbReference type="Proteomes" id="UP001501455"/>
    </source>
</evidence>
<name>A0ABP6TCY0_9ACTN</name>
<evidence type="ECO:0000259" key="1">
    <source>
        <dbReference type="Pfam" id="PF09142"/>
    </source>
</evidence>
<evidence type="ECO:0000313" key="2">
    <source>
        <dbReference type="EMBL" id="GAA3493056.1"/>
    </source>
</evidence>
<dbReference type="EMBL" id="BAAAXF010000004">
    <property type="protein sequence ID" value="GAA3493056.1"/>
    <property type="molecule type" value="Genomic_DNA"/>
</dbReference>
<proteinExistence type="predicted"/>
<feature type="domain" description="tRNA pseudouridine synthase II TruB subfamily 2 C-terminal" evidence="1">
    <location>
        <begin position="7"/>
        <end position="37"/>
    </location>
</feature>
<dbReference type="InterPro" id="IPR036974">
    <property type="entry name" value="PUA_sf"/>
</dbReference>
<accession>A0ABP6TCY0</accession>